<accession>A0ACB6QUF3</accession>
<comment type="caution">
    <text evidence="1">The sequence shown here is derived from an EMBL/GenBank/DDBJ whole genome shotgun (WGS) entry which is preliminary data.</text>
</comment>
<protein>
    <submittedName>
        <fullName evidence="1">Uncharacterized protein</fullName>
    </submittedName>
</protein>
<evidence type="ECO:0000313" key="1">
    <source>
        <dbReference type="EMBL" id="KAF2469932.1"/>
    </source>
</evidence>
<reference evidence="1" key="1">
    <citation type="journal article" date="2020" name="Stud. Mycol.">
        <title>101 Dothideomycetes genomes: a test case for predicting lifestyles and emergence of pathogens.</title>
        <authorList>
            <person name="Haridas S."/>
            <person name="Albert R."/>
            <person name="Binder M."/>
            <person name="Bloem J."/>
            <person name="Labutti K."/>
            <person name="Salamov A."/>
            <person name="Andreopoulos B."/>
            <person name="Baker S."/>
            <person name="Barry K."/>
            <person name="Bills G."/>
            <person name="Bluhm B."/>
            <person name="Cannon C."/>
            <person name="Castanera R."/>
            <person name="Culley D."/>
            <person name="Daum C."/>
            <person name="Ezra D."/>
            <person name="Gonzalez J."/>
            <person name="Henrissat B."/>
            <person name="Kuo A."/>
            <person name="Liang C."/>
            <person name="Lipzen A."/>
            <person name="Lutzoni F."/>
            <person name="Magnuson J."/>
            <person name="Mondo S."/>
            <person name="Nolan M."/>
            <person name="Ohm R."/>
            <person name="Pangilinan J."/>
            <person name="Park H.-J."/>
            <person name="Ramirez L."/>
            <person name="Alfaro M."/>
            <person name="Sun H."/>
            <person name="Tritt A."/>
            <person name="Yoshinaga Y."/>
            <person name="Zwiers L.-H."/>
            <person name="Turgeon B."/>
            <person name="Goodwin S."/>
            <person name="Spatafora J."/>
            <person name="Crous P."/>
            <person name="Grigoriev I."/>
        </authorList>
    </citation>
    <scope>NUCLEOTIDE SEQUENCE</scope>
    <source>
        <strain evidence="1">ATCC 200398</strain>
    </source>
</reference>
<proteinExistence type="predicted"/>
<evidence type="ECO:0000313" key="2">
    <source>
        <dbReference type="Proteomes" id="UP000799755"/>
    </source>
</evidence>
<keyword evidence="2" id="KW-1185">Reference proteome</keyword>
<dbReference type="EMBL" id="MU003509">
    <property type="protein sequence ID" value="KAF2469932.1"/>
    <property type="molecule type" value="Genomic_DNA"/>
</dbReference>
<sequence length="263" mass="31128">MMPRGRPKINLEPYQLHLLGLFHEGVTYAQMATYLLEEFQVRVTSRTIKQRFQTWNVRRRLPAEVEDGVKNQIQVLFFEVGLEDSDMLHVLHNEGFQIGKYTLVRLRFELGLRRRVRGVEQSQQADELVQQLVGQELEKGVIDGYGRGYLYTHFRQRGHIIARDRLFRIYRTMNYEAVERRKRDLQRHRGEYIVPGPNFIWSIDGYSKLKPYGVEIYACIDAYSRYIVWIYVGISACTAVSCLRQFLKTLKETEQQPRFVQSN</sequence>
<organism evidence="1 2">
    <name type="scientific">Lindgomyces ingoldianus</name>
    <dbReference type="NCBI Taxonomy" id="673940"/>
    <lineage>
        <taxon>Eukaryota</taxon>
        <taxon>Fungi</taxon>
        <taxon>Dikarya</taxon>
        <taxon>Ascomycota</taxon>
        <taxon>Pezizomycotina</taxon>
        <taxon>Dothideomycetes</taxon>
        <taxon>Pleosporomycetidae</taxon>
        <taxon>Pleosporales</taxon>
        <taxon>Lindgomycetaceae</taxon>
        <taxon>Lindgomyces</taxon>
    </lineage>
</organism>
<name>A0ACB6QUF3_9PLEO</name>
<dbReference type="Proteomes" id="UP000799755">
    <property type="component" value="Unassembled WGS sequence"/>
</dbReference>
<gene>
    <name evidence="1" type="ORF">BDR25DRAFT_343225</name>
</gene>